<dbReference type="PANTHER" id="PTHR11690">
    <property type="entry name" value="AMILORIDE-SENSITIVE SODIUM CHANNEL-RELATED"/>
    <property type="match status" value="1"/>
</dbReference>
<evidence type="ECO:0000256" key="11">
    <source>
        <dbReference type="ARBA" id="ARBA00023303"/>
    </source>
</evidence>
<evidence type="ECO:0000256" key="4">
    <source>
        <dbReference type="ARBA" id="ARBA00022461"/>
    </source>
</evidence>
<keyword evidence="6 13" id="KW-1133">Transmembrane helix</keyword>
<comment type="subcellular location">
    <subcellularLocation>
        <location evidence="1">Membrane</location>
        <topology evidence="1">Multi-pass membrane protein</topology>
    </subcellularLocation>
</comment>
<evidence type="ECO:0000256" key="8">
    <source>
        <dbReference type="ARBA" id="ARBA00023065"/>
    </source>
</evidence>
<keyword evidence="8 12" id="KW-0406">Ion transport</keyword>
<reference evidence="14" key="2">
    <citation type="submission" date="2020-12" db="EMBL/GenBank/DDBJ databases">
        <authorList>
            <person name="Kanost M."/>
        </authorList>
    </citation>
    <scope>NUCLEOTIDE SEQUENCE</scope>
</reference>
<evidence type="ECO:0000313" key="15">
    <source>
        <dbReference type="Proteomes" id="UP000791440"/>
    </source>
</evidence>
<evidence type="ECO:0000256" key="5">
    <source>
        <dbReference type="ARBA" id="ARBA00022692"/>
    </source>
</evidence>
<evidence type="ECO:0000256" key="7">
    <source>
        <dbReference type="ARBA" id="ARBA00023053"/>
    </source>
</evidence>
<dbReference type="PANTHER" id="PTHR11690:SF288">
    <property type="entry name" value="AMILORIDE-SENSITIVE NA+ CHANNEL-RELATED"/>
    <property type="match status" value="1"/>
</dbReference>
<feature type="non-terminal residue" evidence="14">
    <location>
        <position position="1"/>
    </location>
</feature>
<feature type="transmembrane region" description="Helical" evidence="13">
    <location>
        <begin position="84"/>
        <end position="110"/>
    </location>
</feature>
<dbReference type="GO" id="GO:0015280">
    <property type="term" value="F:ligand-gated sodium channel activity"/>
    <property type="evidence" value="ECO:0007669"/>
    <property type="project" value="TreeGrafter"/>
</dbReference>
<keyword evidence="5 12" id="KW-0812">Transmembrane</keyword>
<organism evidence="14 15">
    <name type="scientific">Manduca sexta</name>
    <name type="common">Tobacco hawkmoth</name>
    <name type="synonym">Tobacco hornworm</name>
    <dbReference type="NCBI Taxonomy" id="7130"/>
    <lineage>
        <taxon>Eukaryota</taxon>
        <taxon>Metazoa</taxon>
        <taxon>Ecdysozoa</taxon>
        <taxon>Arthropoda</taxon>
        <taxon>Hexapoda</taxon>
        <taxon>Insecta</taxon>
        <taxon>Pterygota</taxon>
        <taxon>Neoptera</taxon>
        <taxon>Endopterygota</taxon>
        <taxon>Lepidoptera</taxon>
        <taxon>Glossata</taxon>
        <taxon>Ditrysia</taxon>
        <taxon>Bombycoidea</taxon>
        <taxon>Sphingidae</taxon>
        <taxon>Sphinginae</taxon>
        <taxon>Sphingini</taxon>
        <taxon>Manduca</taxon>
    </lineage>
</organism>
<comment type="caution">
    <text evidence="14">The sequence shown here is derived from an EMBL/GenBank/DDBJ whole genome shotgun (WGS) entry which is preliminary data.</text>
</comment>
<keyword evidence="4 12" id="KW-0894">Sodium channel</keyword>
<dbReference type="AlphaFoldDB" id="A0A921ZT66"/>
<keyword evidence="7" id="KW-0915">Sodium</keyword>
<evidence type="ECO:0000256" key="3">
    <source>
        <dbReference type="ARBA" id="ARBA00022448"/>
    </source>
</evidence>
<dbReference type="Pfam" id="PF00858">
    <property type="entry name" value="ASC"/>
    <property type="match status" value="1"/>
</dbReference>
<gene>
    <name evidence="14" type="ORF">O3G_MSEX014179</name>
</gene>
<dbReference type="InterPro" id="IPR001873">
    <property type="entry name" value="ENaC"/>
</dbReference>
<evidence type="ECO:0000256" key="10">
    <source>
        <dbReference type="ARBA" id="ARBA00023201"/>
    </source>
</evidence>
<proteinExistence type="inferred from homology"/>
<evidence type="ECO:0000256" key="13">
    <source>
        <dbReference type="SAM" id="Phobius"/>
    </source>
</evidence>
<keyword evidence="15" id="KW-1185">Reference proteome</keyword>
<evidence type="ECO:0000256" key="9">
    <source>
        <dbReference type="ARBA" id="ARBA00023136"/>
    </source>
</evidence>
<dbReference type="Proteomes" id="UP000791440">
    <property type="component" value="Unassembled WGS sequence"/>
</dbReference>
<evidence type="ECO:0000313" key="14">
    <source>
        <dbReference type="EMBL" id="KAG6463950.1"/>
    </source>
</evidence>
<evidence type="ECO:0000256" key="12">
    <source>
        <dbReference type="RuleBase" id="RU000679"/>
    </source>
</evidence>
<protein>
    <submittedName>
        <fullName evidence="14">Uncharacterized protein</fullName>
    </submittedName>
</protein>
<comment type="similarity">
    <text evidence="2 12">Belongs to the amiloride-sensitive sodium channel (TC 1.A.6) family.</text>
</comment>
<evidence type="ECO:0000256" key="6">
    <source>
        <dbReference type="ARBA" id="ARBA00022989"/>
    </source>
</evidence>
<feature type="non-terminal residue" evidence="14">
    <location>
        <position position="112"/>
    </location>
</feature>
<dbReference type="GO" id="GO:0005886">
    <property type="term" value="C:plasma membrane"/>
    <property type="evidence" value="ECO:0007669"/>
    <property type="project" value="TreeGrafter"/>
</dbReference>
<name>A0A921ZT66_MANSE</name>
<reference evidence="14" key="1">
    <citation type="journal article" date="2016" name="Insect Biochem. Mol. Biol.">
        <title>Multifaceted biological insights from a draft genome sequence of the tobacco hornworm moth, Manduca sexta.</title>
        <authorList>
            <person name="Kanost M.R."/>
            <person name="Arrese E.L."/>
            <person name="Cao X."/>
            <person name="Chen Y.R."/>
            <person name="Chellapilla S."/>
            <person name="Goldsmith M.R."/>
            <person name="Grosse-Wilde E."/>
            <person name="Heckel D.G."/>
            <person name="Herndon N."/>
            <person name="Jiang H."/>
            <person name="Papanicolaou A."/>
            <person name="Qu J."/>
            <person name="Soulages J.L."/>
            <person name="Vogel H."/>
            <person name="Walters J."/>
            <person name="Waterhouse R.M."/>
            <person name="Ahn S.J."/>
            <person name="Almeida F.C."/>
            <person name="An C."/>
            <person name="Aqrawi P."/>
            <person name="Bretschneider A."/>
            <person name="Bryant W.B."/>
            <person name="Bucks S."/>
            <person name="Chao H."/>
            <person name="Chevignon G."/>
            <person name="Christen J.M."/>
            <person name="Clarke D.F."/>
            <person name="Dittmer N.T."/>
            <person name="Ferguson L.C.F."/>
            <person name="Garavelou S."/>
            <person name="Gordon K.H.J."/>
            <person name="Gunaratna R.T."/>
            <person name="Han Y."/>
            <person name="Hauser F."/>
            <person name="He Y."/>
            <person name="Heidel-Fischer H."/>
            <person name="Hirsh A."/>
            <person name="Hu Y."/>
            <person name="Jiang H."/>
            <person name="Kalra D."/>
            <person name="Klinner C."/>
            <person name="Konig C."/>
            <person name="Kovar C."/>
            <person name="Kroll A.R."/>
            <person name="Kuwar S.S."/>
            <person name="Lee S.L."/>
            <person name="Lehman R."/>
            <person name="Li K."/>
            <person name="Li Z."/>
            <person name="Liang H."/>
            <person name="Lovelace S."/>
            <person name="Lu Z."/>
            <person name="Mansfield J.H."/>
            <person name="McCulloch K.J."/>
            <person name="Mathew T."/>
            <person name="Morton B."/>
            <person name="Muzny D.M."/>
            <person name="Neunemann D."/>
            <person name="Ongeri F."/>
            <person name="Pauchet Y."/>
            <person name="Pu L.L."/>
            <person name="Pyrousis I."/>
            <person name="Rao X.J."/>
            <person name="Redding A."/>
            <person name="Roesel C."/>
            <person name="Sanchez-Gracia A."/>
            <person name="Schaack S."/>
            <person name="Shukla A."/>
            <person name="Tetreau G."/>
            <person name="Wang Y."/>
            <person name="Xiong G.H."/>
            <person name="Traut W."/>
            <person name="Walsh T.K."/>
            <person name="Worley K.C."/>
            <person name="Wu D."/>
            <person name="Wu W."/>
            <person name="Wu Y.Q."/>
            <person name="Zhang X."/>
            <person name="Zou Z."/>
            <person name="Zucker H."/>
            <person name="Briscoe A.D."/>
            <person name="Burmester T."/>
            <person name="Clem R.J."/>
            <person name="Feyereisen R."/>
            <person name="Grimmelikhuijzen C.J.P."/>
            <person name="Hamodrakas S.J."/>
            <person name="Hansson B.S."/>
            <person name="Huguet E."/>
            <person name="Jermiin L.S."/>
            <person name="Lan Q."/>
            <person name="Lehman H.K."/>
            <person name="Lorenzen M."/>
            <person name="Merzendorfer H."/>
            <person name="Michalopoulos I."/>
            <person name="Morton D.B."/>
            <person name="Muthukrishnan S."/>
            <person name="Oakeshott J.G."/>
            <person name="Palmer W."/>
            <person name="Park Y."/>
            <person name="Passarelli A.L."/>
            <person name="Rozas J."/>
            <person name="Schwartz L.M."/>
            <person name="Smith W."/>
            <person name="Southgate A."/>
            <person name="Vilcinskas A."/>
            <person name="Vogt R."/>
            <person name="Wang P."/>
            <person name="Werren J."/>
            <person name="Yu X.Q."/>
            <person name="Zhou J.J."/>
            <person name="Brown S.J."/>
            <person name="Scherer S.E."/>
            <person name="Richards S."/>
            <person name="Blissard G.W."/>
        </authorList>
    </citation>
    <scope>NUCLEOTIDE SEQUENCE</scope>
</reference>
<keyword evidence="11 12" id="KW-0407">Ion channel</keyword>
<accession>A0A921ZT66</accession>
<keyword evidence="9 13" id="KW-0472">Membrane</keyword>
<keyword evidence="10 12" id="KW-0739">Sodium transport</keyword>
<evidence type="ECO:0000256" key="2">
    <source>
        <dbReference type="ARBA" id="ARBA00007193"/>
    </source>
</evidence>
<sequence length="112" mass="13011">IIAEAETADVRYTLCNCLPACNTVEYDAEILKTNFNIKHYLMSKKDKKLDSFWKNYSFSRLEMYFKSPRFVSMRRSELFGLTDFIANCGGLLGLFLGFSFLSLVEIIYFLTL</sequence>
<dbReference type="EMBL" id="JH669066">
    <property type="protein sequence ID" value="KAG6463950.1"/>
    <property type="molecule type" value="Genomic_DNA"/>
</dbReference>
<evidence type="ECO:0000256" key="1">
    <source>
        <dbReference type="ARBA" id="ARBA00004141"/>
    </source>
</evidence>
<keyword evidence="3 12" id="KW-0813">Transport</keyword>